<comment type="caution">
    <text evidence="2">The sequence shown here is derived from an EMBL/GenBank/DDBJ whole genome shotgun (WGS) entry which is preliminary data.</text>
</comment>
<dbReference type="Proteomes" id="UP000324638">
    <property type="component" value="Unassembled WGS sequence"/>
</dbReference>
<accession>A0A5C8D4Z5</accession>
<organism evidence="2 3">
    <name type="scientific">Brachyspira aalborgi</name>
    <dbReference type="NCBI Taxonomy" id="29522"/>
    <lineage>
        <taxon>Bacteria</taxon>
        <taxon>Pseudomonadati</taxon>
        <taxon>Spirochaetota</taxon>
        <taxon>Spirochaetia</taxon>
        <taxon>Brachyspirales</taxon>
        <taxon>Brachyspiraceae</taxon>
        <taxon>Brachyspira</taxon>
    </lineage>
</organism>
<protein>
    <submittedName>
        <fullName evidence="2">Uncharacterized protein</fullName>
    </submittedName>
</protein>
<keyword evidence="1" id="KW-0812">Transmembrane</keyword>
<gene>
    <name evidence="2" type="ORF">EPJ79_02645</name>
</gene>
<proteinExistence type="predicted"/>
<evidence type="ECO:0000256" key="1">
    <source>
        <dbReference type="SAM" id="Phobius"/>
    </source>
</evidence>
<name>A0A5C8D4Z5_9SPIR</name>
<keyword evidence="1" id="KW-0472">Membrane</keyword>
<evidence type="ECO:0000313" key="3">
    <source>
        <dbReference type="Proteomes" id="UP000324638"/>
    </source>
</evidence>
<dbReference type="EMBL" id="SAXU01000001">
    <property type="protein sequence ID" value="TXJ20073.1"/>
    <property type="molecule type" value="Genomic_DNA"/>
</dbReference>
<feature type="transmembrane region" description="Helical" evidence="1">
    <location>
        <begin position="40"/>
        <end position="58"/>
    </location>
</feature>
<sequence length="135" mass="16908">MKDKKLPLIITYFNKNISADEKKPVFLSLFYRKENVSKEFPYLVSEFIFYNFSFIYMVPFSSKDRMDFSDKDKFDNFNRNWHSYKFNYDLTYCNKVEEVDFNFIMNFDIDNKWNFIKNIFLEVYLWKVIYFIWIY</sequence>
<feature type="transmembrane region" description="Helical" evidence="1">
    <location>
        <begin position="115"/>
        <end position="134"/>
    </location>
</feature>
<evidence type="ECO:0000313" key="2">
    <source>
        <dbReference type="EMBL" id="TXJ20073.1"/>
    </source>
</evidence>
<dbReference type="AlphaFoldDB" id="A0A5C8D4Z5"/>
<keyword evidence="1" id="KW-1133">Transmembrane helix</keyword>
<dbReference type="RefSeq" id="WP_147738340.1">
    <property type="nucleotide sequence ID" value="NZ_SAXU01000001.1"/>
</dbReference>
<reference evidence="2 3" key="1">
    <citation type="journal article" date="1992" name="Lakartidningen">
        <title>[Penicillin V and not amoxicillin is the first choice preparation in acute otitis].</title>
        <authorList>
            <person name="Kamme C."/>
            <person name="Lundgren K."/>
            <person name="Prellner K."/>
        </authorList>
    </citation>
    <scope>NUCLEOTIDE SEQUENCE [LARGE SCALE GENOMIC DNA]</scope>
    <source>
        <strain evidence="2 3">513A</strain>
    </source>
</reference>